<feature type="transmembrane region" description="Helical" evidence="5">
    <location>
        <begin position="29"/>
        <end position="46"/>
    </location>
</feature>
<feature type="transmembrane region" description="Helical" evidence="5">
    <location>
        <begin position="159"/>
        <end position="182"/>
    </location>
</feature>
<keyword evidence="8" id="KW-1185">Reference proteome</keyword>
<accession>A0ABU1AL35</accession>
<comment type="caution">
    <text evidence="7">The sequence shown here is derived from an EMBL/GenBank/DDBJ whole genome shotgun (WGS) entry which is preliminary data.</text>
</comment>
<name>A0ABU1AL35_9BACT</name>
<evidence type="ECO:0000313" key="7">
    <source>
        <dbReference type="EMBL" id="MDQ8195515.1"/>
    </source>
</evidence>
<comment type="subcellular location">
    <subcellularLocation>
        <location evidence="1">Membrane</location>
        <topology evidence="1">Multi-pass membrane protein</topology>
    </subcellularLocation>
</comment>
<feature type="transmembrane region" description="Helical" evidence="5">
    <location>
        <begin position="58"/>
        <end position="76"/>
    </location>
</feature>
<evidence type="ECO:0000256" key="2">
    <source>
        <dbReference type="ARBA" id="ARBA00022692"/>
    </source>
</evidence>
<dbReference type="InterPro" id="IPR006977">
    <property type="entry name" value="Yip1_dom"/>
</dbReference>
<keyword evidence="3 5" id="KW-1133">Transmembrane helix</keyword>
<evidence type="ECO:0000256" key="4">
    <source>
        <dbReference type="ARBA" id="ARBA00023136"/>
    </source>
</evidence>
<sequence>MTEQTNPFYVLTFWYKPGQTMQGLIKSGAGHRLALVLAMLFGLVQADRFYLTNPDAGITYYVIGALAGLLGLYLFAWLLRNFGRWFGGQAEQREVRVAIGLGLLPWLLLFTALIFVLGSQQDAAALANYYWLFFLGFLYGYVILLLSLAAALRLSVLKTFLCLIVTFLVSLFPLTLFIQLVASAL</sequence>
<evidence type="ECO:0000256" key="5">
    <source>
        <dbReference type="SAM" id="Phobius"/>
    </source>
</evidence>
<protein>
    <submittedName>
        <fullName evidence="7">YIP1 family protein</fullName>
    </submittedName>
</protein>
<feature type="transmembrane region" description="Helical" evidence="5">
    <location>
        <begin position="129"/>
        <end position="152"/>
    </location>
</feature>
<feature type="transmembrane region" description="Helical" evidence="5">
    <location>
        <begin position="97"/>
        <end position="117"/>
    </location>
</feature>
<evidence type="ECO:0000313" key="8">
    <source>
        <dbReference type="Proteomes" id="UP001243717"/>
    </source>
</evidence>
<dbReference type="EMBL" id="JARXIC010000025">
    <property type="protein sequence ID" value="MDQ8195515.1"/>
    <property type="molecule type" value="Genomic_DNA"/>
</dbReference>
<gene>
    <name evidence="7" type="ORF">QEH59_13865</name>
</gene>
<evidence type="ECO:0000256" key="1">
    <source>
        <dbReference type="ARBA" id="ARBA00004141"/>
    </source>
</evidence>
<dbReference type="Proteomes" id="UP001243717">
    <property type="component" value="Unassembled WGS sequence"/>
</dbReference>
<proteinExistence type="predicted"/>
<evidence type="ECO:0000256" key="3">
    <source>
        <dbReference type="ARBA" id="ARBA00022989"/>
    </source>
</evidence>
<keyword evidence="2 5" id="KW-0812">Transmembrane</keyword>
<dbReference type="Pfam" id="PF04893">
    <property type="entry name" value="Yip1"/>
    <property type="match status" value="1"/>
</dbReference>
<reference evidence="7 8" key="1">
    <citation type="submission" date="2023-04" db="EMBL/GenBank/DDBJ databases">
        <title>A novel bacteria isolated from coastal sediment.</title>
        <authorList>
            <person name="Liu X.-J."/>
            <person name="Du Z.-J."/>
        </authorList>
    </citation>
    <scope>NUCLEOTIDE SEQUENCE [LARGE SCALE GENOMIC DNA]</scope>
    <source>
        <strain evidence="7 8">SDUM461004</strain>
    </source>
</reference>
<keyword evidence="4 5" id="KW-0472">Membrane</keyword>
<evidence type="ECO:0000259" key="6">
    <source>
        <dbReference type="Pfam" id="PF04893"/>
    </source>
</evidence>
<dbReference type="RefSeq" id="WP_308985965.1">
    <property type="nucleotide sequence ID" value="NZ_JARXIC010000025.1"/>
</dbReference>
<feature type="domain" description="Yip1" evidence="6">
    <location>
        <begin position="14"/>
        <end position="176"/>
    </location>
</feature>
<organism evidence="7 8">
    <name type="scientific">Thalassobacterium sedimentorum</name>
    <dbReference type="NCBI Taxonomy" id="3041258"/>
    <lineage>
        <taxon>Bacteria</taxon>
        <taxon>Pseudomonadati</taxon>
        <taxon>Verrucomicrobiota</taxon>
        <taxon>Opitutia</taxon>
        <taxon>Puniceicoccales</taxon>
        <taxon>Coraliomargaritaceae</taxon>
        <taxon>Thalassobacterium</taxon>
    </lineage>
</organism>